<evidence type="ECO:0000256" key="14">
    <source>
        <dbReference type="SAM" id="MobiDB-lite"/>
    </source>
</evidence>
<dbReference type="InterPro" id="IPR002464">
    <property type="entry name" value="DNA/RNA_helicase_DEAH_CS"/>
</dbReference>
<comment type="cofactor">
    <cofactor evidence="1">
        <name>[4Fe-4S] cluster</name>
        <dbReference type="ChEBI" id="CHEBI:49883"/>
    </cofactor>
</comment>
<dbReference type="Pfam" id="PF13307">
    <property type="entry name" value="Helicase_C_2"/>
    <property type="match status" value="1"/>
</dbReference>
<dbReference type="PROSITE" id="PS51193">
    <property type="entry name" value="HELICASE_ATP_BIND_2"/>
    <property type="match status" value="1"/>
</dbReference>
<dbReference type="InterPro" id="IPR006554">
    <property type="entry name" value="Helicase-like_DEXD_c2"/>
</dbReference>
<dbReference type="PANTHER" id="PTHR11472">
    <property type="entry name" value="DNA REPAIR DEAD HELICASE RAD3/XP-D SUBFAMILY MEMBER"/>
    <property type="match status" value="1"/>
</dbReference>
<evidence type="ECO:0000256" key="9">
    <source>
        <dbReference type="ARBA" id="ARBA00023014"/>
    </source>
</evidence>
<dbReference type="Gene3D" id="1.10.275.40">
    <property type="match status" value="1"/>
</dbReference>
<dbReference type="InterPro" id="IPR027417">
    <property type="entry name" value="P-loop_NTPase"/>
</dbReference>
<feature type="region of interest" description="Disordered" evidence="14">
    <location>
        <begin position="1"/>
        <end position="53"/>
    </location>
</feature>
<feature type="region of interest" description="Disordered" evidence="14">
    <location>
        <begin position="1186"/>
        <end position="1228"/>
    </location>
</feature>
<evidence type="ECO:0000256" key="2">
    <source>
        <dbReference type="ARBA" id="ARBA00004123"/>
    </source>
</evidence>
<feature type="region of interest" description="Disordered" evidence="14">
    <location>
        <begin position="172"/>
        <end position="207"/>
    </location>
</feature>
<gene>
    <name evidence="16" type="ORF">BASA50_003976</name>
</gene>
<dbReference type="Gene3D" id="1.10.30.20">
    <property type="entry name" value="Bacterial XPD DNA helicase, FeS cluster domain"/>
    <property type="match status" value="1"/>
</dbReference>
<evidence type="ECO:0000256" key="4">
    <source>
        <dbReference type="ARBA" id="ARBA00022741"/>
    </source>
</evidence>
<dbReference type="InterPro" id="IPR045028">
    <property type="entry name" value="DinG/Rad3-like"/>
</dbReference>
<dbReference type="InterPro" id="IPR042493">
    <property type="entry name" value="XPD_DNA_FeS"/>
</dbReference>
<feature type="compositionally biased region" description="Polar residues" evidence="14">
    <location>
        <begin position="27"/>
        <end position="37"/>
    </location>
</feature>
<evidence type="ECO:0000256" key="5">
    <source>
        <dbReference type="ARBA" id="ARBA00022801"/>
    </source>
</evidence>
<name>A0ABQ8FGV9_9FUNG</name>
<evidence type="ECO:0000256" key="6">
    <source>
        <dbReference type="ARBA" id="ARBA00022806"/>
    </source>
</evidence>
<comment type="caution">
    <text evidence="16">The sequence shown here is derived from an EMBL/GenBank/DDBJ whole genome shotgun (WGS) entry which is preliminary data.</text>
</comment>
<sequence>MLHETNNQNTRKRTLPPSVGGHAVHSLGTTVRGTLSRKQSHTTSATSSSAKHRQTSLDFPIIDSYSFSTTHMAEKSDKALQALQTATENYTISGVKVRFPYKAYPSQIAMMGKIIRAIKESENALLESPTGTGKTLTILSAVLAWREAEESRISIAKSELWKKSHLELLKRNTSDSHQTSATRNVETSPFFTNGGTGGTQNSSASTNPDIDASEAKAIYNQARCDDDDDFMGGVVHSHRVKKVSAELKMSNVVEKLIADYEVGDTNDADAPILSVPTIYIASREHYCVHPHVKKSANKSEDCLALIDSDSCGYYHRARQLQGHPSIQGGSRDIIWDIEDMVTAGKKVRGCPYYASKALAETAQVIFAPYNYIIDPHVRATSNISLKDSILIIDEAHNIEGTCMESGSFDVTEQDMTETNADIEVIAKQGEHQNEYQTLSRMIRGFIDWRVRFKDKFTIQEFRRSIRIWSGSEINRALEEMEIFSTNIEMISQSYATIHSSTTTNDKSNPHALQTLHKRSLQIIGAIVMILKWLFSSDADYINDYRMVLTKSEGDSRQKDGPTWIYTFSFWCLNPAVIFKEIESLTRSIILTSGTLSPIHSFSSELGAKFVHSLEAQHVILDDQICVGSLPSGANDMPLLGTYKSFETLDYQDQLGLCIVRLSKIIPEGMLIFLPSYSWLDKLVVRWQQTGLQGILGETKQIFIEPRANAKKEMESLMSNYDAACTQGTGAALFCVHRGKMSEGIDFADHRARGVICVGLPFPNIKDIRVLQKREYNTQRAGSRGLLTGSDWYSMQAYRALNQALGRCIRHRDDWGAIILLDERFSQSRCISNLSKWIRGRTRPWKNLREAETTLRSFFDHRAKVNADFKIHQEELMIEEQRKCEELKKQRLLEISQNMLGVPQDTQQHDPQSQDINNSAKVPCERADIANDQKSCLMTHSVSDSKDSCQASIYLESVISSTDIDIEQHQSDLRLIPQINVSSSKAVKSTIDLSKFSFDSRLVDKSRTGITGSDVKLPSAVKQKEVVVNDPISVCLPSGSDQSIAHIDSFVKPSQTSLRPTEQTAETHYDSNHLSVASIGSQLGCTRCGEEIVDTTYALEIAVTLHYVLQHAQGGAVFAVGDDAGMMIPYSAMRSDVLNAFWCQVDGLAYALGTCPNCNAVLGCDDSAREHSGHWFMFSNALSLQTPLSSSSAPSGQPRDLHTGNGQSDAGMTDNDTKPLASIPDNSQK</sequence>
<keyword evidence="8" id="KW-0408">Iron</keyword>
<evidence type="ECO:0000256" key="8">
    <source>
        <dbReference type="ARBA" id="ARBA00023004"/>
    </source>
</evidence>
<organism evidence="16 17">
    <name type="scientific">Batrachochytrium salamandrivorans</name>
    <dbReference type="NCBI Taxonomy" id="1357716"/>
    <lineage>
        <taxon>Eukaryota</taxon>
        <taxon>Fungi</taxon>
        <taxon>Fungi incertae sedis</taxon>
        <taxon>Chytridiomycota</taxon>
        <taxon>Chytridiomycota incertae sedis</taxon>
        <taxon>Chytridiomycetes</taxon>
        <taxon>Rhizophydiales</taxon>
        <taxon>Rhizophydiales incertae sedis</taxon>
        <taxon>Batrachochytrium</taxon>
    </lineage>
</organism>
<keyword evidence="9" id="KW-0411">Iron-sulfur</keyword>
<keyword evidence="11" id="KW-0539">Nucleus</keyword>
<dbReference type="SUPFAM" id="SSF52540">
    <property type="entry name" value="P-loop containing nucleoside triphosphate hydrolases"/>
    <property type="match status" value="2"/>
</dbReference>
<dbReference type="EMBL" id="JAFCIX010000116">
    <property type="protein sequence ID" value="KAH6598095.1"/>
    <property type="molecule type" value="Genomic_DNA"/>
</dbReference>
<keyword evidence="3" id="KW-0479">Metal-binding</keyword>
<dbReference type="InterPro" id="IPR010614">
    <property type="entry name" value="RAD3-like_helicase_DEAD"/>
</dbReference>
<keyword evidence="7" id="KW-0067">ATP-binding</keyword>
<dbReference type="Pfam" id="PF06733">
    <property type="entry name" value="DEAD_2"/>
    <property type="match status" value="1"/>
</dbReference>
<evidence type="ECO:0000256" key="13">
    <source>
        <dbReference type="ARBA" id="ARBA00048954"/>
    </source>
</evidence>
<dbReference type="CDD" id="cd18788">
    <property type="entry name" value="SF2_C_XPD"/>
    <property type="match status" value="1"/>
</dbReference>
<evidence type="ECO:0000313" key="16">
    <source>
        <dbReference type="EMBL" id="KAH6598095.1"/>
    </source>
</evidence>
<evidence type="ECO:0000256" key="7">
    <source>
        <dbReference type="ARBA" id="ARBA00022840"/>
    </source>
</evidence>
<dbReference type="SMART" id="SM00488">
    <property type="entry name" value="DEXDc2"/>
    <property type="match status" value="1"/>
</dbReference>
<comment type="catalytic activity">
    <reaction evidence="13">
        <text>ATP + H2O = ADP + phosphate + H(+)</text>
        <dbReference type="Rhea" id="RHEA:13065"/>
        <dbReference type="ChEBI" id="CHEBI:15377"/>
        <dbReference type="ChEBI" id="CHEBI:15378"/>
        <dbReference type="ChEBI" id="CHEBI:30616"/>
        <dbReference type="ChEBI" id="CHEBI:43474"/>
        <dbReference type="ChEBI" id="CHEBI:456216"/>
        <dbReference type="EC" id="5.6.2.3"/>
    </reaction>
</comment>
<dbReference type="EC" id="5.6.2.3" evidence="12"/>
<dbReference type="PANTHER" id="PTHR11472:SF47">
    <property type="entry name" value="FANCONI ANEMIA GROUP J PROTEIN"/>
    <property type="match status" value="1"/>
</dbReference>
<evidence type="ECO:0000256" key="11">
    <source>
        <dbReference type="ARBA" id="ARBA00023242"/>
    </source>
</evidence>
<keyword evidence="4" id="KW-0547">Nucleotide-binding</keyword>
<dbReference type="Gene3D" id="3.40.50.300">
    <property type="entry name" value="P-loop containing nucleotide triphosphate hydrolases"/>
    <property type="match status" value="3"/>
</dbReference>
<evidence type="ECO:0000256" key="3">
    <source>
        <dbReference type="ARBA" id="ARBA00022723"/>
    </source>
</evidence>
<reference evidence="16 17" key="1">
    <citation type="submission" date="2021-02" db="EMBL/GenBank/DDBJ databases">
        <title>Variation within the Batrachochytrium salamandrivorans European outbreak.</title>
        <authorList>
            <person name="Kelly M."/>
            <person name="Pasmans F."/>
            <person name="Shea T.P."/>
            <person name="Munoz J.F."/>
            <person name="Carranza S."/>
            <person name="Cuomo C.A."/>
            <person name="Martel A."/>
        </authorList>
    </citation>
    <scope>NUCLEOTIDE SEQUENCE [LARGE SCALE GENOMIC DNA]</scope>
    <source>
        <strain evidence="16 17">AMFP18/2</strain>
    </source>
</reference>
<evidence type="ECO:0000313" key="17">
    <source>
        <dbReference type="Proteomes" id="UP001648503"/>
    </source>
</evidence>
<accession>A0ABQ8FGV9</accession>
<evidence type="ECO:0000256" key="10">
    <source>
        <dbReference type="ARBA" id="ARBA00023235"/>
    </source>
</evidence>
<keyword evidence="5" id="KW-0378">Hydrolase</keyword>
<feature type="compositionally biased region" description="Polar residues" evidence="14">
    <location>
        <begin position="175"/>
        <end position="191"/>
    </location>
</feature>
<evidence type="ECO:0000259" key="15">
    <source>
        <dbReference type="PROSITE" id="PS51193"/>
    </source>
</evidence>
<dbReference type="InterPro" id="IPR013020">
    <property type="entry name" value="Rad3/Chl1-like"/>
</dbReference>
<dbReference type="Proteomes" id="UP001648503">
    <property type="component" value="Unassembled WGS sequence"/>
</dbReference>
<keyword evidence="10" id="KW-0413">Isomerase</keyword>
<keyword evidence="6" id="KW-0347">Helicase</keyword>
<dbReference type="InterPro" id="IPR014013">
    <property type="entry name" value="Helic_SF1/SF2_ATP-bd_DinG/Rad3"/>
</dbReference>
<dbReference type="NCBIfam" id="TIGR00604">
    <property type="entry name" value="rad3"/>
    <property type="match status" value="1"/>
</dbReference>
<dbReference type="InterPro" id="IPR006555">
    <property type="entry name" value="ATP-dep_Helicase_C"/>
</dbReference>
<feature type="domain" description="Helicase ATP-binding" evidence="15">
    <location>
        <begin position="93"/>
        <end position="464"/>
    </location>
</feature>
<evidence type="ECO:0000256" key="12">
    <source>
        <dbReference type="ARBA" id="ARBA00044969"/>
    </source>
</evidence>
<comment type="subcellular location">
    <subcellularLocation>
        <location evidence="2">Nucleus</location>
    </subcellularLocation>
</comment>
<dbReference type="SMART" id="SM00491">
    <property type="entry name" value="HELICc2"/>
    <property type="match status" value="1"/>
</dbReference>
<dbReference type="PROSITE" id="PS00690">
    <property type="entry name" value="DEAH_ATP_HELICASE"/>
    <property type="match status" value="1"/>
</dbReference>
<keyword evidence="17" id="KW-1185">Reference proteome</keyword>
<evidence type="ECO:0000256" key="1">
    <source>
        <dbReference type="ARBA" id="ARBA00001966"/>
    </source>
</evidence>
<protein>
    <recommendedName>
        <fullName evidence="12">DNA 5'-3' helicase</fullName>
        <ecNumber evidence="12">5.6.2.3</ecNumber>
    </recommendedName>
</protein>
<proteinExistence type="predicted"/>